<dbReference type="PROSITE" id="PS51747">
    <property type="entry name" value="CYT_DCMP_DEAMINASES_2"/>
    <property type="match status" value="1"/>
</dbReference>
<keyword evidence="1" id="KW-0545">Nucleotide biosynthesis</keyword>
<keyword evidence="7" id="KW-1185">Reference proteome</keyword>
<name>A0A139WJS8_TRICA</name>
<feature type="domain" description="CMP/dCMP-type deaminase" evidence="5">
    <location>
        <begin position="28"/>
        <end position="132"/>
    </location>
</feature>
<evidence type="ECO:0000259" key="5">
    <source>
        <dbReference type="PROSITE" id="PS51747"/>
    </source>
</evidence>
<dbReference type="InterPro" id="IPR002125">
    <property type="entry name" value="CMP_dCMP_dom"/>
</dbReference>
<dbReference type="Pfam" id="PF00383">
    <property type="entry name" value="dCMP_cyt_deam_1"/>
    <property type="match status" value="1"/>
</dbReference>
<proteinExistence type="predicted"/>
<dbReference type="KEGG" id="tca:103312858"/>
<dbReference type="GO" id="GO:0005737">
    <property type="term" value="C:cytoplasm"/>
    <property type="evidence" value="ECO:0000318"/>
    <property type="project" value="GO_Central"/>
</dbReference>
<dbReference type="SUPFAM" id="SSF53927">
    <property type="entry name" value="Cytidine deaminase-like"/>
    <property type="match status" value="1"/>
</dbReference>
<dbReference type="PANTHER" id="PTHR11086:SF18">
    <property type="entry name" value="DEOXYCYTIDYLATE DEAMINASE"/>
    <property type="match status" value="1"/>
</dbReference>
<dbReference type="OrthoDB" id="6710946at2759"/>
<sequence length="161" mass="18522">MNSSDNKLAKTNGLCLSVKNEKRSDYLEWDEYFMAMTFLELRRGAPGHNNNAAIILNQRKIIISMANSCLDTNKHELHTSHAEYKALQKIQEGNVMYTTSFPCDKCAEAIAQAGIKEIVFYQNNTDDNIAKELCDKYGITYRQFNTKKKRIELDFSQFCDD</sequence>
<accession>A0A139WJS8</accession>
<evidence type="ECO:0000313" key="6">
    <source>
        <dbReference type="EMBL" id="KYB28173.1"/>
    </source>
</evidence>
<dbReference type="EC" id="3.5.4.12" evidence="3"/>
<dbReference type="EMBL" id="KQ971338">
    <property type="protein sequence ID" value="KYB28173.1"/>
    <property type="molecule type" value="Genomic_DNA"/>
</dbReference>
<evidence type="ECO:0000256" key="1">
    <source>
        <dbReference type="ARBA" id="ARBA00022727"/>
    </source>
</evidence>
<evidence type="ECO:0000256" key="3">
    <source>
        <dbReference type="ARBA" id="ARBA00038938"/>
    </source>
</evidence>
<dbReference type="Proteomes" id="UP000007266">
    <property type="component" value="Linkage group 4"/>
</dbReference>
<dbReference type="PANTHER" id="PTHR11086">
    <property type="entry name" value="DEOXYCYTIDYLATE DEAMINASE-RELATED"/>
    <property type="match status" value="1"/>
</dbReference>
<dbReference type="STRING" id="7070.A0A139WJS8"/>
<dbReference type="AlphaFoldDB" id="A0A139WJS8"/>
<dbReference type="Gene3D" id="3.40.140.10">
    <property type="entry name" value="Cytidine Deaminase, domain 2"/>
    <property type="match status" value="1"/>
</dbReference>
<dbReference type="InterPro" id="IPR016193">
    <property type="entry name" value="Cytidine_deaminase-like"/>
</dbReference>
<keyword evidence="2" id="KW-0378">Hydrolase</keyword>
<dbReference type="InterPro" id="IPR015517">
    <property type="entry name" value="dCMP_deaminase-rel"/>
</dbReference>
<evidence type="ECO:0000313" key="7">
    <source>
        <dbReference type="Proteomes" id="UP000007266"/>
    </source>
</evidence>
<dbReference type="GO" id="GO:0006226">
    <property type="term" value="P:dUMP biosynthetic process"/>
    <property type="evidence" value="ECO:0000318"/>
    <property type="project" value="GO_Central"/>
</dbReference>
<evidence type="ECO:0000256" key="4">
    <source>
        <dbReference type="ARBA" id="ARBA00041763"/>
    </source>
</evidence>
<dbReference type="GO" id="GO:0004132">
    <property type="term" value="F:dCMP deaminase activity"/>
    <property type="evidence" value="ECO:0000318"/>
    <property type="project" value="GO_Central"/>
</dbReference>
<protein>
    <recommendedName>
        <fullName evidence="4">dCMP deaminase</fullName>
        <ecNumber evidence="3">3.5.4.12</ecNumber>
    </recommendedName>
    <alternativeName>
        <fullName evidence="4">dCMP deaminase</fullName>
    </alternativeName>
</protein>
<reference evidence="6 7" key="1">
    <citation type="journal article" date="2008" name="Nature">
        <title>The genome of the model beetle and pest Tribolium castaneum.</title>
        <authorList>
            <consortium name="Tribolium Genome Sequencing Consortium"/>
            <person name="Richards S."/>
            <person name="Gibbs R.A."/>
            <person name="Weinstock G.M."/>
            <person name="Brown S.J."/>
            <person name="Denell R."/>
            <person name="Beeman R.W."/>
            <person name="Gibbs R."/>
            <person name="Beeman R.W."/>
            <person name="Brown S.J."/>
            <person name="Bucher G."/>
            <person name="Friedrich M."/>
            <person name="Grimmelikhuijzen C.J."/>
            <person name="Klingler M."/>
            <person name="Lorenzen M."/>
            <person name="Richards S."/>
            <person name="Roth S."/>
            <person name="Schroder R."/>
            <person name="Tautz D."/>
            <person name="Zdobnov E.M."/>
            <person name="Muzny D."/>
            <person name="Gibbs R.A."/>
            <person name="Weinstock G.M."/>
            <person name="Attaway T."/>
            <person name="Bell S."/>
            <person name="Buhay C.J."/>
            <person name="Chandrabose M.N."/>
            <person name="Chavez D."/>
            <person name="Clerk-Blankenburg K.P."/>
            <person name="Cree A."/>
            <person name="Dao M."/>
            <person name="Davis C."/>
            <person name="Chacko J."/>
            <person name="Dinh H."/>
            <person name="Dugan-Rocha S."/>
            <person name="Fowler G."/>
            <person name="Garner T.T."/>
            <person name="Garnes J."/>
            <person name="Gnirke A."/>
            <person name="Hawes A."/>
            <person name="Hernandez J."/>
            <person name="Hines S."/>
            <person name="Holder M."/>
            <person name="Hume J."/>
            <person name="Jhangiani S.N."/>
            <person name="Joshi V."/>
            <person name="Khan Z.M."/>
            <person name="Jackson L."/>
            <person name="Kovar C."/>
            <person name="Kowis A."/>
            <person name="Lee S."/>
            <person name="Lewis L.R."/>
            <person name="Margolis J."/>
            <person name="Morgan M."/>
            <person name="Nazareth L.V."/>
            <person name="Nguyen N."/>
            <person name="Okwuonu G."/>
            <person name="Parker D."/>
            <person name="Richards S."/>
            <person name="Ruiz S.J."/>
            <person name="Santibanez J."/>
            <person name="Savard J."/>
            <person name="Scherer S.E."/>
            <person name="Schneider B."/>
            <person name="Sodergren E."/>
            <person name="Tautz D."/>
            <person name="Vattahil S."/>
            <person name="Villasana D."/>
            <person name="White C.S."/>
            <person name="Wright R."/>
            <person name="Park Y."/>
            <person name="Beeman R.W."/>
            <person name="Lord J."/>
            <person name="Oppert B."/>
            <person name="Lorenzen M."/>
            <person name="Brown S."/>
            <person name="Wang L."/>
            <person name="Savard J."/>
            <person name="Tautz D."/>
            <person name="Richards S."/>
            <person name="Weinstock G."/>
            <person name="Gibbs R.A."/>
            <person name="Liu Y."/>
            <person name="Worley K."/>
            <person name="Weinstock G."/>
            <person name="Elsik C.G."/>
            <person name="Reese J.T."/>
            <person name="Elhaik E."/>
            <person name="Landan G."/>
            <person name="Graur D."/>
            <person name="Arensburger P."/>
            <person name="Atkinson P."/>
            <person name="Beeman R.W."/>
            <person name="Beidler J."/>
            <person name="Brown S.J."/>
            <person name="Demuth J.P."/>
            <person name="Drury D.W."/>
            <person name="Du Y.Z."/>
            <person name="Fujiwara H."/>
            <person name="Lorenzen M."/>
            <person name="Maselli V."/>
            <person name="Osanai M."/>
            <person name="Park Y."/>
            <person name="Robertson H.M."/>
            <person name="Tu Z."/>
            <person name="Wang J.J."/>
            <person name="Wang S."/>
            <person name="Richards S."/>
            <person name="Song H."/>
            <person name="Zhang L."/>
            <person name="Sodergren E."/>
            <person name="Werner D."/>
            <person name="Stanke M."/>
            <person name="Morgenstern B."/>
            <person name="Solovyev V."/>
            <person name="Kosarev P."/>
            <person name="Brown G."/>
            <person name="Chen H.C."/>
            <person name="Ermolaeva O."/>
            <person name="Hlavina W."/>
            <person name="Kapustin Y."/>
            <person name="Kiryutin B."/>
            <person name="Kitts P."/>
            <person name="Maglott D."/>
            <person name="Pruitt K."/>
            <person name="Sapojnikov V."/>
            <person name="Souvorov A."/>
            <person name="Mackey A.J."/>
            <person name="Waterhouse R.M."/>
            <person name="Wyder S."/>
            <person name="Zdobnov E.M."/>
            <person name="Zdobnov E.M."/>
            <person name="Wyder S."/>
            <person name="Kriventseva E.V."/>
            <person name="Kadowaki T."/>
            <person name="Bork P."/>
            <person name="Aranda M."/>
            <person name="Bao R."/>
            <person name="Beermann A."/>
            <person name="Berns N."/>
            <person name="Bolognesi R."/>
            <person name="Bonneton F."/>
            <person name="Bopp D."/>
            <person name="Brown S.J."/>
            <person name="Bucher G."/>
            <person name="Butts T."/>
            <person name="Chaumot A."/>
            <person name="Denell R.E."/>
            <person name="Ferrier D.E."/>
            <person name="Friedrich M."/>
            <person name="Gordon C.M."/>
            <person name="Jindra M."/>
            <person name="Klingler M."/>
            <person name="Lan Q."/>
            <person name="Lattorff H.M."/>
            <person name="Laudet V."/>
            <person name="von Levetsow C."/>
            <person name="Liu Z."/>
            <person name="Lutz R."/>
            <person name="Lynch J.A."/>
            <person name="da Fonseca R.N."/>
            <person name="Posnien N."/>
            <person name="Reuter R."/>
            <person name="Roth S."/>
            <person name="Savard J."/>
            <person name="Schinko J.B."/>
            <person name="Schmitt C."/>
            <person name="Schoppmeier M."/>
            <person name="Schroder R."/>
            <person name="Shippy T.D."/>
            <person name="Simonnet F."/>
            <person name="Marques-Souza H."/>
            <person name="Tautz D."/>
            <person name="Tomoyasu Y."/>
            <person name="Trauner J."/>
            <person name="Van der Zee M."/>
            <person name="Vervoort M."/>
            <person name="Wittkopp N."/>
            <person name="Wimmer E.A."/>
            <person name="Yang X."/>
            <person name="Jones A.K."/>
            <person name="Sattelle D.B."/>
            <person name="Ebert P.R."/>
            <person name="Nelson D."/>
            <person name="Scott J.G."/>
            <person name="Beeman R.W."/>
            <person name="Muthukrishnan S."/>
            <person name="Kramer K.J."/>
            <person name="Arakane Y."/>
            <person name="Beeman R.W."/>
            <person name="Zhu Q."/>
            <person name="Hogenkamp D."/>
            <person name="Dixit R."/>
            <person name="Oppert B."/>
            <person name="Jiang H."/>
            <person name="Zou Z."/>
            <person name="Marshall J."/>
            <person name="Elpidina E."/>
            <person name="Vinokurov K."/>
            <person name="Oppert C."/>
            <person name="Zou Z."/>
            <person name="Evans J."/>
            <person name="Lu Z."/>
            <person name="Zhao P."/>
            <person name="Sumathipala N."/>
            <person name="Altincicek B."/>
            <person name="Vilcinskas A."/>
            <person name="Williams M."/>
            <person name="Hultmark D."/>
            <person name="Hetru C."/>
            <person name="Jiang H."/>
            <person name="Grimmelikhuijzen C.J."/>
            <person name="Hauser F."/>
            <person name="Cazzamali G."/>
            <person name="Williamson M."/>
            <person name="Park Y."/>
            <person name="Li B."/>
            <person name="Tanaka Y."/>
            <person name="Predel R."/>
            <person name="Neupert S."/>
            <person name="Schachtner J."/>
            <person name="Verleyen P."/>
            <person name="Raible F."/>
            <person name="Bork P."/>
            <person name="Friedrich M."/>
            <person name="Walden K.K."/>
            <person name="Robertson H.M."/>
            <person name="Angeli S."/>
            <person name="Foret S."/>
            <person name="Bucher G."/>
            <person name="Schuetz S."/>
            <person name="Maleszka R."/>
            <person name="Wimmer E.A."/>
            <person name="Beeman R.W."/>
            <person name="Lorenzen M."/>
            <person name="Tomoyasu Y."/>
            <person name="Miller S.C."/>
            <person name="Grossmann D."/>
            <person name="Bucher G."/>
        </authorList>
    </citation>
    <scope>NUCLEOTIDE SEQUENCE [LARGE SCALE GENOMIC DNA]</scope>
    <source>
        <strain evidence="6 7">Georgia GA2</strain>
    </source>
</reference>
<reference evidence="6 7" key="2">
    <citation type="journal article" date="2010" name="Nucleic Acids Res.">
        <title>BeetleBase in 2010: revisions to provide comprehensive genomic information for Tribolium castaneum.</title>
        <authorList>
            <person name="Kim H.S."/>
            <person name="Murphy T."/>
            <person name="Xia J."/>
            <person name="Caragea D."/>
            <person name="Park Y."/>
            <person name="Beeman R.W."/>
            <person name="Lorenzen M.D."/>
            <person name="Butcher S."/>
            <person name="Manak J.R."/>
            <person name="Brown S.J."/>
        </authorList>
    </citation>
    <scope>GENOME REANNOTATION</scope>
    <source>
        <strain evidence="6 7">Georgia GA2</strain>
    </source>
</reference>
<evidence type="ECO:0000256" key="2">
    <source>
        <dbReference type="ARBA" id="ARBA00022801"/>
    </source>
</evidence>
<dbReference type="InParanoid" id="A0A139WJS8"/>
<dbReference type="GO" id="GO:0006231">
    <property type="term" value="P:dTMP biosynthetic process"/>
    <property type="evidence" value="ECO:0000318"/>
    <property type="project" value="GO_Central"/>
</dbReference>
<gene>
    <name evidence="6" type="primary">AUGUSTUS-3.0.2_32931</name>
    <name evidence="6" type="ORF">TcasGA2_TC032931</name>
</gene>
<organism evidence="6 7">
    <name type="scientific">Tribolium castaneum</name>
    <name type="common">Red flour beetle</name>
    <dbReference type="NCBI Taxonomy" id="7070"/>
    <lineage>
        <taxon>Eukaryota</taxon>
        <taxon>Metazoa</taxon>
        <taxon>Ecdysozoa</taxon>
        <taxon>Arthropoda</taxon>
        <taxon>Hexapoda</taxon>
        <taxon>Insecta</taxon>
        <taxon>Pterygota</taxon>
        <taxon>Neoptera</taxon>
        <taxon>Endopterygota</taxon>
        <taxon>Coleoptera</taxon>
        <taxon>Polyphaga</taxon>
        <taxon>Cucujiformia</taxon>
        <taxon>Tenebrionidae</taxon>
        <taxon>Tenebrionidae incertae sedis</taxon>
        <taxon>Tribolium</taxon>
    </lineage>
</organism>